<keyword evidence="4" id="KW-0539">Nucleus</keyword>
<evidence type="ECO:0000256" key="3">
    <source>
        <dbReference type="ARBA" id="ARBA00015405"/>
    </source>
</evidence>
<evidence type="ECO:0000313" key="6">
    <source>
        <dbReference type="RefSeq" id="XP_013406546.1"/>
    </source>
</evidence>
<proteinExistence type="inferred from homology"/>
<dbReference type="GO" id="GO:0006261">
    <property type="term" value="P:DNA-templated DNA replication"/>
    <property type="evidence" value="ECO:0007669"/>
    <property type="project" value="TreeGrafter"/>
</dbReference>
<dbReference type="GO" id="GO:0005634">
    <property type="term" value="C:nucleus"/>
    <property type="evidence" value="ECO:0007669"/>
    <property type="project" value="UniProtKB-SubCell"/>
</dbReference>
<evidence type="ECO:0000256" key="4">
    <source>
        <dbReference type="ARBA" id="ARBA00023242"/>
    </source>
</evidence>
<dbReference type="GO" id="GO:0003682">
    <property type="term" value="F:chromatin binding"/>
    <property type="evidence" value="ECO:0007669"/>
    <property type="project" value="TreeGrafter"/>
</dbReference>
<dbReference type="KEGG" id="lak:106171001"/>
<dbReference type="FunCoup" id="A0A1S3J8J2">
    <property type="interactions" value="2765"/>
</dbReference>
<protein>
    <recommendedName>
        <fullName evidence="3">Mini-chromosome maintenance complex-binding protein</fullName>
    </recommendedName>
</protein>
<comment type="similarity">
    <text evidence="2">Belongs to the MCMBP family.</text>
</comment>
<sequence>MPGLDDWLNSPLDIIQGLYSHHGQDFSPKVKEYFEKRLSDRNALSWVPSLNDTPLHDLKPNSLVKFRCMIQDMFDPEFFLSAYETVDTKTGESFMKNGQYKDIAQCLPHQKINLDSPRNVTGDRQTLYCVPIPGEAQWCKESFHSASRAKVVPSSSSKQVRCKRGLEDDEQDMEVRSSEAMDVAAAAAATSSGLQPDSAEAKRPRTDGVEAQLNSPSINLNFPLSEETGPACLVKIYENGDSYKVNDIVEFVGVLSIDPAMANFKEESSEHALLQDQAMDMEEESVHHPPPSLVPRLHAITAYRLQHCNPHLPVEIEDVTNKDFVSSVLQEAQSLRSHIVSVLELALFGDALAVEYLLCHLISSVYARRDVVALGKFCLNLSGCPRSSSFPQSLYQLIQELTTKSYMLPMSLENMNTLSFSPKKDYTANRLNSGILQLAERTHLFLDETALEPGQLDANGVKNLTALGNVINWQKVEYDFNFHHQDFHCNIIPIILSEGKSLLPSDCHVPLQLVTPLDKIEESFSAIGSYLTPALLTKIRTYLGLVQLLNYSIAEDVQKSLEEDFVSMRRQDANAMKVDDFHSLLVLARLLSLSYGQTELTRAMWNKAKTLEQERKCRLSAQ</sequence>
<accession>A0A1S3J8J2</accession>
<gene>
    <name evidence="6" type="primary">LOC106171001</name>
</gene>
<dbReference type="PANTHER" id="PTHR13489">
    <property type="entry name" value="MINI-CHROMOSOME MAINTENANCE COMPLEX-BINDING PROTEIN"/>
    <property type="match status" value="1"/>
</dbReference>
<evidence type="ECO:0000313" key="5">
    <source>
        <dbReference type="Proteomes" id="UP000085678"/>
    </source>
</evidence>
<dbReference type="AlphaFoldDB" id="A0A1S3J8J2"/>
<dbReference type="InterPro" id="IPR019140">
    <property type="entry name" value="MCM_complex-bd"/>
</dbReference>
<dbReference type="STRING" id="7574.A0A1S3J8J2"/>
<dbReference type="RefSeq" id="XP_013406546.1">
    <property type="nucleotide sequence ID" value="XM_013551092.1"/>
</dbReference>
<comment type="subcellular location">
    <subcellularLocation>
        <location evidence="1">Nucleus</location>
    </subcellularLocation>
</comment>
<dbReference type="Proteomes" id="UP000085678">
    <property type="component" value="Unplaced"/>
</dbReference>
<dbReference type="InParanoid" id="A0A1S3J8J2"/>
<keyword evidence="5" id="KW-1185">Reference proteome</keyword>
<evidence type="ECO:0000256" key="1">
    <source>
        <dbReference type="ARBA" id="ARBA00004123"/>
    </source>
</evidence>
<dbReference type="PANTHER" id="PTHR13489:SF0">
    <property type="entry name" value="MINI-CHROMOSOME MAINTENANCE COMPLEX-BINDING PROTEIN"/>
    <property type="match status" value="1"/>
</dbReference>
<evidence type="ECO:0000256" key="2">
    <source>
        <dbReference type="ARBA" id="ARBA00007925"/>
    </source>
</evidence>
<reference evidence="6" key="1">
    <citation type="submission" date="2025-08" db="UniProtKB">
        <authorList>
            <consortium name="RefSeq"/>
        </authorList>
    </citation>
    <scope>IDENTIFICATION</scope>
    <source>
        <tissue evidence="6">Gonads</tissue>
    </source>
</reference>
<name>A0A1S3J8J2_LINAN</name>
<dbReference type="OrthoDB" id="329666at2759"/>
<dbReference type="Pfam" id="PF09739">
    <property type="entry name" value="MCM_bind"/>
    <property type="match status" value="1"/>
</dbReference>
<dbReference type="GeneID" id="106171001"/>
<organism evidence="5 6">
    <name type="scientific">Lingula anatina</name>
    <name type="common">Brachiopod</name>
    <name type="synonym">Lingula unguis</name>
    <dbReference type="NCBI Taxonomy" id="7574"/>
    <lineage>
        <taxon>Eukaryota</taxon>
        <taxon>Metazoa</taxon>
        <taxon>Spiralia</taxon>
        <taxon>Lophotrochozoa</taxon>
        <taxon>Brachiopoda</taxon>
        <taxon>Linguliformea</taxon>
        <taxon>Lingulata</taxon>
        <taxon>Lingulida</taxon>
        <taxon>Linguloidea</taxon>
        <taxon>Lingulidae</taxon>
        <taxon>Lingula</taxon>
    </lineage>
</organism>